<organism evidence="1">
    <name type="scientific">freshwater metagenome</name>
    <dbReference type="NCBI Taxonomy" id="449393"/>
    <lineage>
        <taxon>unclassified sequences</taxon>
        <taxon>metagenomes</taxon>
        <taxon>ecological metagenomes</taxon>
    </lineage>
</organism>
<accession>A0A6J6PFZ0</accession>
<proteinExistence type="predicted"/>
<dbReference type="EMBL" id="CAEZXE010000258">
    <property type="protein sequence ID" value="CAB4697579.1"/>
    <property type="molecule type" value="Genomic_DNA"/>
</dbReference>
<gene>
    <name evidence="1" type="ORF">UFOPK2350_01914</name>
</gene>
<name>A0A6J6PFZ0_9ZZZZ</name>
<protein>
    <submittedName>
        <fullName evidence="1">Unannotated protein</fullName>
    </submittedName>
</protein>
<evidence type="ECO:0000313" key="1">
    <source>
        <dbReference type="EMBL" id="CAB4697579.1"/>
    </source>
</evidence>
<dbReference type="AlphaFoldDB" id="A0A6J6PFZ0"/>
<reference evidence="1" key="1">
    <citation type="submission" date="2020-05" db="EMBL/GenBank/DDBJ databases">
        <authorList>
            <person name="Chiriac C."/>
            <person name="Salcher M."/>
            <person name="Ghai R."/>
            <person name="Kavagutti S V."/>
        </authorList>
    </citation>
    <scope>NUCLEOTIDE SEQUENCE</scope>
</reference>
<sequence length="82" mass="8920">MALVEVPQLSDIEIGQHIAVHDDERVVNPGRQRGKANSTRSIERLGFNGVMKENPSANTIGIRVDKGIGSIAQRKDSFSHAV</sequence>